<evidence type="ECO:0000256" key="1">
    <source>
        <dbReference type="SAM" id="MobiDB-lite"/>
    </source>
</evidence>
<name>A0A5P6NCE6_9SPHN</name>
<protein>
    <submittedName>
        <fullName evidence="2">Uncharacterized protein</fullName>
    </submittedName>
</protein>
<reference evidence="3" key="1">
    <citation type="submission" date="2018-09" db="EMBL/GenBank/DDBJ databases">
        <title>Nocardia yunnanensis sp. nov., an actinomycete isolated from a soil sample.</title>
        <authorList>
            <person name="Zhang J."/>
        </authorList>
    </citation>
    <scope>NUCLEOTIDE SEQUENCE [LARGE SCALE GENOMIC DNA]</scope>
    <source>
        <strain evidence="3">21-3</strain>
    </source>
</reference>
<dbReference type="AlphaFoldDB" id="A0A5P6NCE6"/>
<dbReference type="EMBL" id="CP032228">
    <property type="protein sequence ID" value="QFI63734.1"/>
    <property type="molecule type" value="Genomic_DNA"/>
</dbReference>
<organism evidence="2 3">
    <name type="scientific">Qipengyuania flava</name>
    <dbReference type="NCBI Taxonomy" id="192812"/>
    <lineage>
        <taxon>Bacteria</taxon>
        <taxon>Pseudomonadati</taxon>
        <taxon>Pseudomonadota</taxon>
        <taxon>Alphaproteobacteria</taxon>
        <taxon>Sphingomonadales</taxon>
        <taxon>Erythrobacteraceae</taxon>
        <taxon>Qipengyuania</taxon>
    </lineage>
</organism>
<dbReference type="Proteomes" id="UP000325385">
    <property type="component" value="Chromosome"/>
</dbReference>
<evidence type="ECO:0000313" key="2">
    <source>
        <dbReference type="EMBL" id="QFI63734.1"/>
    </source>
</evidence>
<feature type="region of interest" description="Disordered" evidence="1">
    <location>
        <begin position="258"/>
        <end position="281"/>
    </location>
</feature>
<evidence type="ECO:0000313" key="3">
    <source>
        <dbReference type="Proteomes" id="UP000325385"/>
    </source>
</evidence>
<sequence length="299" mass="32639">MPSALPGRRDTFPASPGAIALGTAVSMLVSAAPLHANTEDAELIYECGLAMQFAEKKDVQLTIPANRAMGHFAEVTRNDPNLRNEADRQIRAVWDGMRKSDGRPALERYILSVAQDCSDLYVELAERDAAAVEGELNSLGTLSAAALRSYATRTGDLGEIANYLVYNYPYGKDLFKPNEDGDLLGQLVVEAGASGLRRWSDEAIYAIANKHYWQYNPPATLLVDAEYRRRMRMMRQTQSEAQRWAQRAADDRAAQARRANAPYVGSIGRGSSSRPTPGSGVVVCTTHKGIGGGRVCKED</sequence>
<gene>
    <name evidence="2" type="ORF">D0Y83_11025</name>
</gene>
<proteinExistence type="predicted"/>
<accession>A0A5P6NCE6</accession>